<sequence>MHCLSSYKISMLHTYSYDTRAFRQVVMLSILGFVCLYPSGTLMACSSLPLNNNNNDNNTDL</sequence>
<evidence type="ECO:0000256" key="1">
    <source>
        <dbReference type="SAM" id="Phobius"/>
    </source>
</evidence>
<name>A0A0L8IHR3_OCTBM</name>
<proteinExistence type="predicted"/>
<keyword evidence="1" id="KW-0472">Membrane</keyword>
<organism evidence="2">
    <name type="scientific">Octopus bimaculoides</name>
    <name type="common">California two-spotted octopus</name>
    <dbReference type="NCBI Taxonomy" id="37653"/>
    <lineage>
        <taxon>Eukaryota</taxon>
        <taxon>Metazoa</taxon>
        <taxon>Spiralia</taxon>
        <taxon>Lophotrochozoa</taxon>
        <taxon>Mollusca</taxon>
        <taxon>Cephalopoda</taxon>
        <taxon>Coleoidea</taxon>
        <taxon>Octopodiformes</taxon>
        <taxon>Octopoda</taxon>
        <taxon>Incirrata</taxon>
        <taxon>Octopodidae</taxon>
        <taxon>Octopus</taxon>
    </lineage>
</organism>
<accession>A0A0L8IHR3</accession>
<protein>
    <submittedName>
        <fullName evidence="2">Uncharacterized protein</fullName>
    </submittedName>
</protein>
<keyword evidence="1" id="KW-1133">Transmembrane helix</keyword>
<keyword evidence="1" id="KW-0812">Transmembrane</keyword>
<evidence type="ECO:0000313" key="2">
    <source>
        <dbReference type="EMBL" id="KOG01032.1"/>
    </source>
</evidence>
<feature type="transmembrane region" description="Helical" evidence="1">
    <location>
        <begin position="21"/>
        <end position="40"/>
    </location>
</feature>
<gene>
    <name evidence="2" type="ORF">OCBIM_22014373mg</name>
</gene>
<dbReference type="EMBL" id="KQ415673">
    <property type="protein sequence ID" value="KOG01032.1"/>
    <property type="molecule type" value="Genomic_DNA"/>
</dbReference>
<reference evidence="2" key="1">
    <citation type="submission" date="2015-07" db="EMBL/GenBank/DDBJ databases">
        <title>MeaNS - Measles Nucleotide Surveillance Program.</title>
        <authorList>
            <person name="Tran T."/>
            <person name="Druce J."/>
        </authorList>
    </citation>
    <scope>NUCLEOTIDE SEQUENCE</scope>
    <source>
        <strain evidence="2">UCB-OBI-ISO-001</strain>
        <tissue evidence="2">Gonad</tissue>
    </source>
</reference>
<dbReference type="AlphaFoldDB" id="A0A0L8IHR3"/>